<evidence type="ECO:0000313" key="1">
    <source>
        <dbReference type="EMBL" id="JAH66755.1"/>
    </source>
</evidence>
<accession>A0A0E9UNH1</accession>
<proteinExistence type="predicted"/>
<reference evidence="1" key="2">
    <citation type="journal article" date="2015" name="Fish Shellfish Immunol.">
        <title>Early steps in the European eel (Anguilla anguilla)-Vibrio vulnificus interaction in the gills: Role of the RtxA13 toxin.</title>
        <authorList>
            <person name="Callol A."/>
            <person name="Pajuelo D."/>
            <person name="Ebbesson L."/>
            <person name="Teles M."/>
            <person name="MacKenzie S."/>
            <person name="Amaro C."/>
        </authorList>
    </citation>
    <scope>NUCLEOTIDE SEQUENCE</scope>
</reference>
<organism evidence="1">
    <name type="scientific">Anguilla anguilla</name>
    <name type="common">European freshwater eel</name>
    <name type="synonym">Muraena anguilla</name>
    <dbReference type="NCBI Taxonomy" id="7936"/>
    <lineage>
        <taxon>Eukaryota</taxon>
        <taxon>Metazoa</taxon>
        <taxon>Chordata</taxon>
        <taxon>Craniata</taxon>
        <taxon>Vertebrata</taxon>
        <taxon>Euteleostomi</taxon>
        <taxon>Actinopterygii</taxon>
        <taxon>Neopterygii</taxon>
        <taxon>Teleostei</taxon>
        <taxon>Anguilliformes</taxon>
        <taxon>Anguillidae</taxon>
        <taxon>Anguilla</taxon>
    </lineage>
</organism>
<name>A0A0E9UNH1_ANGAN</name>
<reference evidence="1" key="1">
    <citation type="submission" date="2014-11" db="EMBL/GenBank/DDBJ databases">
        <authorList>
            <person name="Amaro Gonzalez C."/>
        </authorList>
    </citation>
    <scope>NUCLEOTIDE SEQUENCE</scope>
</reference>
<dbReference type="AlphaFoldDB" id="A0A0E9UNH1"/>
<sequence length="82" mass="9547">MLLWLGPYLQTIRLECAKQGGNYKQGTSIGNKYNLSLHFSNMEINCEQRCVYILFRWLPSRLENYGQLTETLSLEKQVVDST</sequence>
<dbReference type="EMBL" id="GBXM01041822">
    <property type="protein sequence ID" value="JAH66755.1"/>
    <property type="molecule type" value="Transcribed_RNA"/>
</dbReference>
<protein>
    <submittedName>
        <fullName evidence="1">Uncharacterized protein</fullName>
    </submittedName>
</protein>